<reference evidence="9 10" key="1">
    <citation type="journal article" date="2021" name="Sci. Rep.">
        <title>The distribution of antibiotic resistance genes in chicken gut microbiota commensals.</title>
        <authorList>
            <person name="Juricova H."/>
            <person name="Matiasovicova J."/>
            <person name="Kubasova T."/>
            <person name="Cejkova D."/>
            <person name="Rychlik I."/>
        </authorList>
    </citation>
    <scope>NUCLEOTIDE SEQUENCE [LARGE SCALE GENOMIC DNA]</scope>
    <source>
        <strain evidence="9 10">An829</strain>
    </source>
</reference>
<dbReference type="PANTHER" id="PTHR11879">
    <property type="entry name" value="ASPARTATE AMINOTRANSFERASE"/>
    <property type="match status" value="1"/>
</dbReference>
<dbReference type="Proteomes" id="UP000715095">
    <property type="component" value="Unassembled WGS sequence"/>
</dbReference>
<dbReference type="EMBL" id="JACJJC010000004">
    <property type="protein sequence ID" value="MBM6703684.1"/>
    <property type="molecule type" value="Genomic_DNA"/>
</dbReference>
<evidence type="ECO:0000256" key="6">
    <source>
        <dbReference type="ARBA" id="ARBA00022898"/>
    </source>
</evidence>
<comment type="cofactor">
    <cofactor evidence="1 7">
        <name>pyridoxal 5'-phosphate</name>
        <dbReference type="ChEBI" id="CHEBI:597326"/>
    </cofactor>
</comment>
<evidence type="ECO:0000259" key="8">
    <source>
        <dbReference type="Pfam" id="PF00155"/>
    </source>
</evidence>
<evidence type="ECO:0000313" key="9">
    <source>
        <dbReference type="EMBL" id="MBM6703684.1"/>
    </source>
</evidence>
<dbReference type="InterPro" id="IPR004839">
    <property type="entry name" value="Aminotransferase_I/II_large"/>
</dbReference>
<keyword evidence="6" id="KW-0663">Pyridoxal phosphate</keyword>
<evidence type="ECO:0000313" key="10">
    <source>
        <dbReference type="Proteomes" id="UP000715095"/>
    </source>
</evidence>
<protein>
    <recommendedName>
        <fullName evidence="7">Aminotransferase</fullName>
        <ecNumber evidence="7">2.6.1.-</ecNumber>
    </recommendedName>
</protein>
<evidence type="ECO:0000256" key="1">
    <source>
        <dbReference type="ARBA" id="ARBA00001933"/>
    </source>
</evidence>
<dbReference type="InterPro" id="IPR015424">
    <property type="entry name" value="PyrdxlP-dep_Trfase"/>
</dbReference>
<dbReference type="NCBIfam" id="NF006719">
    <property type="entry name" value="PRK09257.1"/>
    <property type="match status" value="1"/>
</dbReference>
<evidence type="ECO:0000256" key="4">
    <source>
        <dbReference type="ARBA" id="ARBA00022576"/>
    </source>
</evidence>
<organism evidence="9 10">
    <name type="scientific">Sutterella massiliensis</name>
    <dbReference type="NCBI Taxonomy" id="1816689"/>
    <lineage>
        <taxon>Bacteria</taxon>
        <taxon>Pseudomonadati</taxon>
        <taxon>Pseudomonadota</taxon>
        <taxon>Betaproteobacteria</taxon>
        <taxon>Burkholderiales</taxon>
        <taxon>Sutterellaceae</taxon>
        <taxon>Sutterella</taxon>
    </lineage>
</organism>
<dbReference type="InterPro" id="IPR015422">
    <property type="entry name" value="PyrdxlP-dep_Trfase_small"/>
</dbReference>
<dbReference type="Pfam" id="PF00155">
    <property type="entry name" value="Aminotran_1_2"/>
    <property type="match status" value="1"/>
</dbReference>
<dbReference type="EC" id="2.6.1.-" evidence="7"/>
<comment type="subunit">
    <text evidence="3">Homodimer.</text>
</comment>
<dbReference type="Gene3D" id="3.40.640.10">
    <property type="entry name" value="Type I PLP-dependent aspartate aminotransferase-like (Major domain)"/>
    <property type="match status" value="1"/>
</dbReference>
<keyword evidence="10" id="KW-1185">Reference proteome</keyword>
<evidence type="ECO:0000256" key="3">
    <source>
        <dbReference type="ARBA" id="ARBA00011738"/>
    </source>
</evidence>
<proteinExistence type="inferred from homology"/>
<name>A0ABS2DQU8_9BURK</name>
<dbReference type="PANTHER" id="PTHR11879:SF37">
    <property type="entry name" value="AROMATIC-AMINO-ACID AMINOTRANSFERASE"/>
    <property type="match status" value="1"/>
</dbReference>
<sequence length="391" mass="42533">MPDDPILGLNELFKTDERPEKVNLGVGCYLTEAGNLPLLDVVEEAETRLSEKKLPHGYMPMSGIPKFCEAVKHLVFGEASPAVVEGRITTIQTLGGTGALQLGAAFAHQYLGVAKAVVSDPTWGNHIAIFKGDGLTVSKYPYLNAAKDGVDFEAMIAALNEVEEGSLVLFHACCHNPTGVDLSHEEWRKVLEVVKARDLLPLLDMAYQGFGDGLEEDAFAMRLFAESGIRFMAATSCSKNFALYGERVGALHVVCGDKREAEVATSILKALVRAEYSNPPAHGANVVAEVLGDPELKKRWFKDVVEMHDRICEMRRALAEAGEAEGADLSFATKQKGMFSFTGLTPEEMDRLREEFAVYGVRNGRICVAGLNHRNVGYVAKAMATVLKARG</sequence>
<evidence type="ECO:0000256" key="2">
    <source>
        <dbReference type="ARBA" id="ARBA00007441"/>
    </source>
</evidence>
<dbReference type="SUPFAM" id="SSF53383">
    <property type="entry name" value="PLP-dependent transferases"/>
    <property type="match status" value="1"/>
</dbReference>
<keyword evidence="4 7" id="KW-0032">Aminotransferase</keyword>
<dbReference type="InterPro" id="IPR000796">
    <property type="entry name" value="Asp_trans"/>
</dbReference>
<comment type="caution">
    <text evidence="9">The sequence shown here is derived from an EMBL/GenBank/DDBJ whole genome shotgun (WGS) entry which is preliminary data.</text>
</comment>
<dbReference type="InterPro" id="IPR004838">
    <property type="entry name" value="NHTrfase_class1_PyrdxlP-BS"/>
</dbReference>
<gene>
    <name evidence="9" type="ORF">H6A60_04165</name>
</gene>
<accession>A0ABS2DQU8</accession>
<comment type="similarity">
    <text evidence="2 7">Belongs to the class-I pyridoxal-phosphate-dependent aminotransferase family.</text>
</comment>
<evidence type="ECO:0000256" key="5">
    <source>
        <dbReference type="ARBA" id="ARBA00022679"/>
    </source>
</evidence>
<keyword evidence="5 7" id="KW-0808">Transferase</keyword>
<dbReference type="PRINTS" id="PR00799">
    <property type="entry name" value="TRANSAMINASE"/>
</dbReference>
<dbReference type="InterPro" id="IPR015421">
    <property type="entry name" value="PyrdxlP-dep_Trfase_major"/>
</dbReference>
<feature type="domain" description="Aminotransferase class I/classII large" evidence="8">
    <location>
        <begin position="20"/>
        <end position="382"/>
    </location>
</feature>
<evidence type="ECO:0000256" key="7">
    <source>
        <dbReference type="RuleBase" id="RU000481"/>
    </source>
</evidence>
<dbReference type="CDD" id="cd00609">
    <property type="entry name" value="AAT_like"/>
    <property type="match status" value="1"/>
</dbReference>
<dbReference type="GO" id="GO:0008483">
    <property type="term" value="F:transaminase activity"/>
    <property type="evidence" value="ECO:0007669"/>
    <property type="project" value="UniProtKB-KW"/>
</dbReference>
<dbReference type="Gene3D" id="3.90.1150.10">
    <property type="entry name" value="Aspartate Aminotransferase, domain 1"/>
    <property type="match status" value="1"/>
</dbReference>
<dbReference type="PROSITE" id="PS00105">
    <property type="entry name" value="AA_TRANSFER_CLASS_1"/>
    <property type="match status" value="1"/>
</dbReference>